<organism evidence="4 5">
    <name type="scientific">Pediococcus cellicola</name>
    <dbReference type="NCBI Taxonomy" id="319652"/>
    <lineage>
        <taxon>Bacteria</taxon>
        <taxon>Bacillati</taxon>
        <taxon>Bacillota</taxon>
        <taxon>Bacilli</taxon>
        <taxon>Lactobacillales</taxon>
        <taxon>Lactobacillaceae</taxon>
        <taxon>Pediococcus</taxon>
    </lineage>
</organism>
<dbReference type="GO" id="GO:0005886">
    <property type="term" value="C:plasma membrane"/>
    <property type="evidence" value="ECO:0007669"/>
    <property type="project" value="UniProtKB-SubCell"/>
</dbReference>
<dbReference type="SUPFAM" id="SSF56519">
    <property type="entry name" value="Penicillin binding protein dimerisation domain"/>
    <property type="match status" value="1"/>
</dbReference>
<gene>
    <name evidence="4" type="ORF">IV80_GL001240</name>
</gene>
<comment type="caution">
    <text evidence="4">The sequence shown here is derived from an EMBL/GenBank/DDBJ whole genome shotgun (WGS) entry which is preliminary data.</text>
</comment>
<keyword evidence="5" id="KW-1185">Reference proteome</keyword>
<evidence type="ECO:0000256" key="1">
    <source>
        <dbReference type="ARBA" id="ARBA00004162"/>
    </source>
</evidence>
<sequence>MSSVSDAEMNRDPTLNQLDRTGRSGIEKRYNARLAGTDGGQLYFKNPNGDIVYQLNNKVVNGQNIKLSEVMK</sequence>
<dbReference type="STRING" id="319652.IV80_GL001240"/>
<comment type="subcellular location">
    <subcellularLocation>
        <location evidence="1">Cell membrane</location>
        <topology evidence="1">Single-pass membrane protein</topology>
    </subcellularLocation>
</comment>
<protein>
    <recommendedName>
        <fullName evidence="3">Penicillin-binding protein dimerisation domain-containing protein</fullName>
    </recommendedName>
</protein>
<dbReference type="InterPro" id="IPR036138">
    <property type="entry name" value="PBP_dimer_sf"/>
</dbReference>
<dbReference type="GO" id="GO:0008658">
    <property type="term" value="F:penicillin binding"/>
    <property type="evidence" value="ECO:0007669"/>
    <property type="project" value="InterPro"/>
</dbReference>
<evidence type="ECO:0000256" key="2">
    <source>
        <dbReference type="SAM" id="MobiDB-lite"/>
    </source>
</evidence>
<dbReference type="AlphaFoldDB" id="A0A0R2IXS7"/>
<evidence type="ECO:0000313" key="5">
    <source>
        <dbReference type="Proteomes" id="UP000051568"/>
    </source>
</evidence>
<dbReference type="PATRIC" id="fig|319652.3.peg.1255"/>
<dbReference type="InterPro" id="IPR005311">
    <property type="entry name" value="PBP_dimer"/>
</dbReference>
<reference evidence="4 5" key="1">
    <citation type="journal article" date="2015" name="Genome Announc.">
        <title>Expanding the biotechnology potential of lactobacilli through comparative genomics of 213 strains and associated genera.</title>
        <authorList>
            <person name="Sun Z."/>
            <person name="Harris H.M."/>
            <person name="McCann A."/>
            <person name="Guo C."/>
            <person name="Argimon S."/>
            <person name="Zhang W."/>
            <person name="Yang X."/>
            <person name="Jeffery I.B."/>
            <person name="Cooney J.C."/>
            <person name="Kagawa T.F."/>
            <person name="Liu W."/>
            <person name="Song Y."/>
            <person name="Salvetti E."/>
            <person name="Wrobel A."/>
            <person name="Rasinkangas P."/>
            <person name="Parkhill J."/>
            <person name="Rea M.C."/>
            <person name="O'Sullivan O."/>
            <person name="Ritari J."/>
            <person name="Douillard F.P."/>
            <person name="Paul Ross R."/>
            <person name="Yang R."/>
            <person name="Briner A.E."/>
            <person name="Felis G.E."/>
            <person name="de Vos W.M."/>
            <person name="Barrangou R."/>
            <person name="Klaenhammer T.R."/>
            <person name="Caufield P.W."/>
            <person name="Cui Y."/>
            <person name="Zhang H."/>
            <person name="O'Toole P.W."/>
        </authorList>
    </citation>
    <scope>NUCLEOTIDE SEQUENCE [LARGE SCALE GENOMIC DNA]</scope>
    <source>
        <strain evidence="4 5">DSM 17757</strain>
    </source>
</reference>
<evidence type="ECO:0000259" key="3">
    <source>
        <dbReference type="Pfam" id="PF03717"/>
    </source>
</evidence>
<name>A0A0R2IXS7_9LACO</name>
<feature type="domain" description="Penicillin-binding protein dimerisation" evidence="3">
    <location>
        <begin position="6"/>
        <end position="54"/>
    </location>
</feature>
<dbReference type="Pfam" id="PF03717">
    <property type="entry name" value="PBP_dimer"/>
    <property type="match status" value="1"/>
</dbReference>
<proteinExistence type="predicted"/>
<feature type="region of interest" description="Disordered" evidence="2">
    <location>
        <begin position="1"/>
        <end position="26"/>
    </location>
</feature>
<accession>A0A0R2IXS7</accession>
<dbReference type="Proteomes" id="UP000051568">
    <property type="component" value="Unassembled WGS sequence"/>
</dbReference>
<evidence type="ECO:0000313" key="4">
    <source>
        <dbReference type="EMBL" id="KRN66650.1"/>
    </source>
</evidence>
<dbReference type="EMBL" id="JQBR01000004">
    <property type="protein sequence ID" value="KRN66650.1"/>
    <property type="molecule type" value="Genomic_DNA"/>
</dbReference>
<dbReference type="Gene3D" id="3.90.1310.10">
    <property type="entry name" value="Penicillin-binding protein 2a (Domain 2)"/>
    <property type="match status" value="1"/>
</dbReference>